<dbReference type="InterPro" id="IPR024671">
    <property type="entry name" value="Atg22-like"/>
</dbReference>
<accession>A0A1I6DNX2</accession>
<evidence type="ECO:0000256" key="4">
    <source>
        <dbReference type="ARBA" id="ARBA00022692"/>
    </source>
</evidence>
<dbReference type="GO" id="GO:0012505">
    <property type="term" value="C:endomembrane system"/>
    <property type="evidence" value="ECO:0007669"/>
    <property type="project" value="UniProtKB-SubCell"/>
</dbReference>
<dbReference type="GO" id="GO:0046872">
    <property type="term" value="F:metal ion binding"/>
    <property type="evidence" value="ECO:0007669"/>
    <property type="project" value="UniProtKB-KW"/>
</dbReference>
<evidence type="ECO:0000256" key="11">
    <source>
        <dbReference type="ARBA" id="ARBA00023049"/>
    </source>
</evidence>
<feature type="transmembrane region" description="Helical" evidence="13">
    <location>
        <begin position="418"/>
        <end position="437"/>
    </location>
</feature>
<dbReference type="InterPro" id="IPR050495">
    <property type="entry name" value="ATG22/LtaA_families"/>
</dbReference>
<feature type="transmembrane region" description="Helical" evidence="13">
    <location>
        <begin position="388"/>
        <end position="406"/>
    </location>
</feature>
<dbReference type="GO" id="GO:0008237">
    <property type="term" value="F:metallopeptidase activity"/>
    <property type="evidence" value="ECO:0007669"/>
    <property type="project" value="UniProtKB-KW"/>
</dbReference>
<dbReference type="Proteomes" id="UP000199302">
    <property type="component" value="Unassembled WGS sequence"/>
</dbReference>
<feature type="transmembrane region" description="Helical" evidence="13">
    <location>
        <begin position="285"/>
        <end position="302"/>
    </location>
</feature>
<reference evidence="14 15" key="1">
    <citation type="submission" date="2016-10" db="EMBL/GenBank/DDBJ databases">
        <authorList>
            <person name="de Groot N.N."/>
        </authorList>
    </citation>
    <scope>NUCLEOTIDE SEQUENCE [LARGE SCALE GENOMIC DNA]</scope>
    <source>
        <strain evidence="15">KMM 9023,NRIC 0796,JCM 17311,KCTC 23692</strain>
    </source>
</reference>
<comment type="subcellular location">
    <subcellularLocation>
        <location evidence="1">Endomembrane system</location>
        <topology evidence="1">Multi-pass membrane protein</topology>
    </subcellularLocation>
</comment>
<dbReference type="EMBL" id="FOYI01000004">
    <property type="protein sequence ID" value="SFR07160.1"/>
    <property type="molecule type" value="Genomic_DNA"/>
</dbReference>
<feature type="transmembrane region" description="Helical" evidence="13">
    <location>
        <begin position="351"/>
        <end position="368"/>
    </location>
</feature>
<dbReference type="InterPro" id="IPR005073">
    <property type="entry name" value="Peptidase_M74"/>
</dbReference>
<dbReference type="SUPFAM" id="SSF55166">
    <property type="entry name" value="Hedgehog/DD-peptidase"/>
    <property type="match status" value="1"/>
</dbReference>
<feature type="transmembrane region" description="Helical" evidence="13">
    <location>
        <begin position="196"/>
        <end position="215"/>
    </location>
</feature>
<feature type="transmembrane region" description="Helical" evidence="13">
    <location>
        <begin position="105"/>
        <end position="125"/>
    </location>
</feature>
<dbReference type="PANTHER" id="PTHR23519">
    <property type="entry name" value="AUTOPHAGY-RELATED PROTEIN 22"/>
    <property type="match status" value="1"/>
</dbReference>
<dbReference type="Gene3D" id="3.30.1380.10">
    <property type="match status" value="1"/>
</dbReference>
<keyword evidence="4 13" id="KW-0812">Transmembrane</keyword>
<dbReference type="Gene3D" id="1.20.1250.20">
    <property type="entry name" value="MFS general substrate transporter like domains"/>
    <property type="match status" value="1"/>
</dbReference>
<evidence type="ECO:0000256" key="5">
    <source>
        <dbReference type="ARBA" id="ARBA00022723"/>
    </source>
</evidence>
<protein>
    <submittedName>
        <fullName evidence="14">MFS-type transporter involved in bile tolerance, Atg22 family</fullName>
    </submittedName>
</protein>
<feature type="transmembrane region" description="Helical" evidence="13">
    <location>
        <begin position="146"/>
        <end position="166"/>
    </location>
</feature>
<keyword evidence="8" id="KW-0378">Hydrolase</keyword>
<evidence type="ECO:0000256" key="13">
    <source>
        <dbReference type="SAM" id="Phobius"/>
    </source>
</evidence>
<evidence type="ECO:0000256" key="6">
    <source>
        <dbReference type="ARBA" id="ARBA00022729"/>
    </source>
</evidence>
<keyword evidence="5" id="KW-0479">Metal-binding</keyword>
<dbReference type="NCBIfam" id="NF006947">
    <property type="entry name" value="PRK09429.1"/>
    <property type="match status" value="1"/>
</dbReference>
<evidence type="ECO:0000256" key="7">
    <source>
        <dbReference type="ARBA" id="ARBA00022764"/>
    </source>
</evidence>
<feature type="transmembrane region" description="Helical" evidence="13">
    <location>
        <begin position="47"/>
        <end position="68"/>
    </location>
</feature>
<evidence type="ECO:0000256" key="9">
    <source>
        <dbReference type="ARBA" id="ARBA00022833"/>
    </source>
</evidence>
<dbReference type="GO" id="GO:0030288">
    <property type="term" value="C:outer membrane-bounded periplasmic space"/>
    <property type="evidence" value="ECO:0007669"/>
    <property type="project" value="InterPro"/>
</dbReference>
<keyword evidence="6" id="KW-0732">Signal</keyword>
<keyword evidence="12 13" id="KW-0472">Membrane</keyword>
<evidence type="ECO:0000256" key="1">
    <source>
        <dbReference type="ARBA" id="ARBA00004127"/>
    </source>
</evidence>
<dbReference type="InterPro" id="IPR009045">
    <property type="entry name" value="Zn_M74/Hedgehog-like"/>
</dbReference>
<keyword evidence="11" id="KW-0482">Metalloprotease</keyword>
<dbReference type="PANTHER" id="PTHR23519:SF1">
    <property type="entry name" value="AUTOPHAGY-RELATED PROTEIN 22"/>
    <property type="match status" value="1"/>
</dbReference>
<keyword evidence="3" id="KW-0645">Protease</keyword>
<keyword evidence="10 13" id="KW-1133">Transmembrane helix</keyword>
<proteinExistence type="predicted"/>
<dbReference type="Pfam" id="PF11700">
    <property type="entry name" value="ATG22"/>
    <property type="match status" value="1"/>
</dbReference>
<dbReference type="GO" id="GO:0006508">
    <property type="term" value="P:proteolysis"/>
    <property type="evidence" value="ECO:0007669"/>
    <property type="project" value="UniProtKB-KW"/>
</dbReference>
<evidence type="ECO:0000313" key="14">
    <source>
        <dbReference type="EMBL" id="SFR07160.1"/>
    </source>
</evidence>
<dbReference type="AlphaFoldDB" id="A0A1I6DNX2"/>
<evidence type="ECO:0000256" key="2">
    <source>
        <dbReference type="ARBA" id="ARBA00022448"/>
    </source>
</evidence>
<evidence type="ECO:0000256" key="12">
    <source>
        <dbReference type="ARBA" id="ARBA00023136"/>
    </source>
</evidence>
<keyword evidence="7" id="KW-0574">Periplasm</keyword>
<keyword evidence="9" id="KW-0862">Zinc</keyword>
<evidence type="ECO:0000256" key="8">
    <source>
        <dbReference type="ARBA" id="ARBA00022801"/>
    </source>
</evidence>
<keyword evidence="15" id="KW-1185">Reference proteome</keyword>
<evidence type="ECO:0000313" key="15">
    <source>
        <dbReference type="Proteomes" id="UP000199302"/>
    </source>
</evidence>
<sequence>MDATRRKRIWGWFFYDWASQPFATLLLTFIFAPYIKELLDDGTAAQSVWGYGVGAAGLIIALLAPALGAMADVSGNRLKWVWVFSGFYVLGSAGLWLAVPGEYNLLLIMSLFAIGLIGLEFTTIFTNSMLPDLGTKEEIGRISGSGWAFGYCGGLLALVIMLLFLAEDSATGRTFIGFDPATFGFDTAAREGTRSVGPFTALWYVIFMIPFVLFVRDPRIARPPKGAVRAALRGLGGTIRGLPRTPSLFAYLASSMFYRDALNGMYVFGGIYAAGVLDWSVVDTGIFGILAVISGAVFAWIGGKWDARFGPKPVIRLAILALLAVAIATVFVSRERLFLIPIDAGSRLPDLTFYIIGAVIGAAGGILGSTSRTMMVRQANPERMTEAFGLYALAGKATSFLAPLSIGLVTDLSGSQQIGVTPLIVLFLLGLFLLRYVKAEGDTPPMAGKPILGTGPLRPRILRAGLIGLLLAGCGGGSSTTSGSDAAAPTARIATAAIPESLAGTPAKQLFGAKPAPSIQRPAPFGSYAKGCLAGAEQLPETGPTWQAMRLSRNRNWGHPELIEFVKDLSAKAARQPGWEGLYVGDLSQPRGGPMLTGHASHQIGLDADIWMLPPKRLDLTAAEREQISSISLRRAAGAYTNGNWTPQHHEVLKAAASDPRVARIFVFPGAKVRMCNDETGDRDWLRKIRPWWGHHYHFHVRLSCPEGLEGCVDQAPPPAGDGCADAQTWVNNIINPPPPDPNAPAPAPRRELMLASLPNQCVSVLQSR</sequence>
<feature type="transmembrane region" description="Helical" evidence="13">
    <location>
        <begin position="80"/>
        <end position="99"/>
    </location>
</feature>
<keyword evidence="2" id="KW-0813">Transport</keyword>
<feature type="transmembrane region" description="Helical" evidence="13">
    <location>
        <begin position="12"/>
        <end position="35"/>
    </location>
</feature>
<dbReference type="STRING" id="871652.SAMN04515673_104188"/>
<evidence type="ECO:0000256" key="10">
    <source>
        <dbReference type="ARBA" id="ARBA00022989"/>
    </source>
</evidence>
<dbReference type="GO" id="GO:0004252">
    <property type="term" value="F:serine-type endopeptidase activity"/>
    <property type="evidence" value="ECO:0007669"/>
    <property type="project" value="InterPro"/>
</dbReference>
<name>A0A1I6DNX2_9RHOB</name>
<organism evidence="14 15">
    <name type="scientific">Poseidonocella sedimentorum</name>
    <dbReference type="NCBI Taxonomy" id="871652"/>
    <lineage>
        <taxon>Bacteria</taxon>
        <taxon>Pseudomonadati</taxon>
        <taxon>Pseudomonadota</taxon>
        <taxon>Alphaproteobacteria</taxon>
        <taxon>Rhodobacterales</taxon>
        <taxon>Roseobacteraceae</taxon>
        <taxon>Poseidonocella</taxon>
    </lineage>
</organism>
<feature type="transmembrane region" description="Helical" evidence="13">
    <location>
        <begin position="314"/>
        <end position="331"/>
    </location>
</feature>
<dbReference type="InterPro" id="IPR036259">
    <property type="entry name" value="MFS_trans_sf"/>
</dbReference>
<gene>
    <name evidence="14" type="ORF">SAMN04515673_104188</name>
</gene>
<dbReference type="SUPFAM" id="SSF103473">
    <property type="entry name" value="MFS general substrate transporter"/>
    <property type="match status" value="1"/>
</dbReference>
<dbReference type="Pfam" id="PF03411">
    <property type="entry name" value="Peptidase_M74"/>
    <property type="match status" value="1"/>
</dbReference>
<evidence type="ECO:0000256" key="3">
    <source>
        <dbReference type="ARBA" id="ARBA00022670"/>
    </source>
</evidence>